<protein>
    <submittedName>
        <fullName evidence="3">FAD-binding oxidoreductase</fullName>
    </submittedName>
</protein>
<accession>A0ABY4E1T1</accession>
<proteinExistence type="predicted"/>
<sequence length="457" mass="49889">MDALCKLPNQPYWFEETPSRPQLSADISADVAIVGAGYTGLWTAYYLLKQQPSLRVVIIEREHVGYGASGRNGGWASAIFPISLHKVAQNSSHQQALDLQYALNDTVDELARVLQAEHIDADYCKHGFLSVARSSAQLQRAQAAVAASTAFGLPKQWQFLNAQETQQRIGISRSLGGLYTPHCAVVHPGKLVRALAQTVEKMGAQIYEQTAATDIAAGQIRTHSGSISASTIVRATESYTCQQAAHQRQVIPLYSSVLATAPIAADVRERLGLHQRFAFNDMRHLRVYAQMTADGRMIFGGRGEPYHFGSKISPQYDLADAIHLKLRACINDFFPELSDVPITHRWGGALGVARDWCPSVGLDARSNIAWAGQYVGDGVATSNLAGRILRNLILKLDEPINSLPIVNHRSPLWEPEPLRWLGVNMGLSATALADSEERLTRRSSNIAAILAAITGAH</sequence>
<dbReference type="InterPro" id="IPR036188">
    <property type="entry name" value="FAD/NAD-bd_sf"/>
</dbReference>
<dbReference type="PANTHER" id="PTHR13847:SF285">
    <property type="entry name" value="FAD DEPENDENT OXIDOREDUCTASE DOMAIN-CONTAINING PROTEIN"/>
    <property type="match status" value="1"/>
</dbReference>
<name>A0ABY4E1T1_9NEIS</name>
<organism evidence="3 4">
    <name type="scientific">Vitreoscilla massiliensis</name>
    <dbReference type="NCBI Taxonomy" id="1689272"/>
    <lineage>
        <taxon>Bacteria</taxon>
        <taxon>Pseudomonadati</taxon>
        <taxon>Pseudomonadota</taxon>
        <taxon>Betaproteobacteria</taxon>
        <taxon>Neisseriales</taxon>
        <taxon>Neisseriaceae</taxon>
        <taxon>Vitreoscilla</taxon>
    </lineage>
</organism>
<dbReference type="Pfam" id="PF01266">
    <property type="entry name" value="DAO"/>
    <property type="match status" value="1"/>
</dbReference>
<reference evidence="3 4" key="1">
    <citation type="journal article" date="2022" name="Res Sq">
        <title>Evolution of multicellular longitudinally dividing oral cavity symbionts (Neisseriaceae).</title>
        <authorList>
            <person name="Nyongesa S."/>
            <person name="Weber P."/>
            <person name="Bernet E."/>
            <person name="Pullido F."/>
            <person name="Nieckarz M."/>
            <person name="Delaby M."/>
            <person name="Nieves C."/>
            <person name="Viehboeck T."/>
            <person name="Krause N."/>
            <person name="Rivera-Millot A."/>
            <person name="Nakamura A."/>
            <person name="Vischer N."/>
            <person name="VanNieuwenhze M."/>
            <person name="Brun Y."/>
            <person name="Cava F."/>
            <person name="Bulgheresi S."/>
            <person name="Veyrier F."/>
        </authorList>
    </citation>
    <scope>NUCLEOTIDE SEQUENCE [LARGE SCALE GENOMIC DNA]</scope>
    <source>
        <strain evidence="3 4">SN4</strain>
    </source>
</reference>
<dbReference type="EMBL" id="CP091511">
    <property type="protein sequence ID" value="UOO89716.1"/>
    <property type="molecule type" value="Genomic_DNA"/>
</dbReference>
<dbReference type="InterPro" id="IPR006076">
    <property type="entry name" value="FAD-dep_OxRdtase"/>
</dbReference>
<dbReference type="Gene3D" id="3.30.9.10">
    <property type="entry name" value="D-Amino Acid Oxidase, subunit A, domain 2"/>
    <property type="match status" value="1"/>
</dbReference>
<keyword evidence="4" id="KW-1185">Reference proteome</keyword>
<evidence type="ECO:0000259" key="2">
    <source>
        <dbReference type="Pfam" id="PF01266"/>
    </source>
</evidence>
<evidence type="ECO:0000256" key="1">
    <source>
        <dbReference type="ARBA" id="ARBA00023002"/>
    </source>
</evidence>
<dbReference type="PANTHER" id="PTHR13847">
    <property type="entry name" value="SARCOSINE DEHYDROGENASE-RELATED"/>
    <property type="match status" value="1"/>
</dbReference>
<keyword evidence="1" id="KW-0560">Oxidoreductase</keyword>
<dbReference type="SUPFAM" id="SSF51905">
    <property type="entry name" value="FAD/NAD(P)-binding domain"/>
    <property type="match status" value="1"/>
</dbReference>
<dbReference type="RefSeq" id="WP_058305597.1">
    <property type="nucleotide sequence ID" value="NZ_CABKVG010000007.1"/>
</dbReference>
<evidence type="ECO:0000313" key="4">
    <source>
        <dbReference type="Proteomes" id="UP000832011"/>
    </source>
</evidence>
<gene>
    <name evidence="3" type="ORF">LVJ82_01630</name>
</gene>
<evidence type="ECO:0000313" key="3">
    <source>
        <dbReference type="EMBL" id="UOO89716.1"/>
    </source>
</evidence>
<dbReference type="Proteomes" id="UP000832011">
    <property type="component" value="Chromosome"/>
</dbReference>
<dbReference type="Gene3D" id="3.50.50.60">
    <property type="entry name" value="FAD/NAD(P)-binding domain"/>
    <property type="match status" value="1"/>
</dbReference>
<feature type="domain" description="FAD dependent oxidoreductase" evidence="2">
    <location>
        <begin position="30"/>
        <end position="390"/>
    </location>
</feature>